<sequence length="56" mass="6223">MACLCLDATCHILLVLSSLQHSKHIRIRRSQVVSARSLQKTGTAQQGDLTGHCLHW</sequence>
<organism evidence="1">
    <name type="scientific">Ulva partita</name>
    <dbReference type="NCBI Taxonomy" id="1605170"/>
    <lineage>
        <taxon>Eukaryota</taxon>
        <taxon>Viridiplantae</taxon>
        <taxon>Chlorophyta</taxon>
        <taxon>core chlorophytes</taxon>
        <taxon>Ulvophyceae</taxon>
        <taxon>OUU clade</taxon>
        <taxon>Ulvales</taxon>
        <taxon>Ulvaceae</taxon>
        <taxon>Ulva</taxon>
    </lineage>
</organism>
<accession>A0A1C9ZWE0</accession>
<dbReference type="AlphaFoldDB" id="A0A1C9ZWE0"/>
<proteinExistence type="evidence at transcript level"/>
<gene>
    <name evidence="1" type="primary">8677f</name>
</gene>
<reference evidence="1" key="1">
    <citation type="submission" date="2015-10" db="EMBL/GenBank/DDBJ databases">
        <title>Evolution of the mating-type locus in an isomorphic haploid-diploid life cycle and isogamy.</title>
        <authorList>
            <person name="Yamazaki T."/>
            <person name="Suzuki R."/>
            <person name="Ichihara K."/>
            <person name="Toyoda A."/>
            <person name="Kuwano K."/>
            <person name="Kawano S."/>
        </authorList>
    </citation>
    <scope>NUCLEOTIDE SEQUENCE</scope>
    <source>
        <strain evidence="1">MGEC-1</strain>
    </source>
</reference>
<evidence type="ECO:0000313" key="1">
    <source>
        <dbReference type="EMBL" id="BAV58280.1"/>
    </source>
</evidence>
<dbReference type="EMBL" id="LC088592">
    <property type="protein sequence ID" value="BAV58280.1"/>
    <property type="molecule type" value="mRNA"/>
</dbReference>
<protein>
    <submittedName>
        <fullName evidence="1">Uncharacterized protein</fullName>
    </submittedName>
</protein>
<name>A0A1C9ZWE0_9CHLO</name>